<dbReference type="SUPFAM" id="SSF54534">
    <property type="entry name" value="FKBP-like"/>
    <property type="match status" value="1"/>
</dbReference>
<evidence type="ECO:0000256" key="2">
    <source>
        <dbReference type="ARBA" id="ARBA00006577"/>
    </source>
</evidence>
<feature type="signal peptide" evidence="8">
    <location>
        <begin position="1"/>
        <end position="24"/>
    </location>
</feature>
<proteinExistence type="inferred from homology"/>
<name>A0A0L0EVL5_9GAMM</name>
<reference evidence="11 13" key="3">
    <citation type="submission" date="2019-10" db="EMBL/GenBank/DDBJ databases">
        <title>Pseudoalteromonas rubra S4059.</title>
        <authorList>
            <person name="Paulsen S."/>
            <person name="Wang X."/>
        </authorList>
    </citation>
    <scope>NUCLEOTIDE SEQUENCE [LARGE SCALE GENOMIC DNA]</scope>
    <source>
        <strain evidence="11 13">S4059</strain>
    </source>
</reference>
<evidence type="ECO:0000256" key="8">
    <source>
        <dbReference type="SAM" id="SignalP"/>
    </source>
</evidence>
<gene>
    <name evidence="11" type="primary">fkpA</name>
    <name evidence="10" type="ORF">AC626_04295</name>
    <name evidence="11" type="ORF">CWC22_018570</name>
</gene>
<dbReference type="InterPro" id="IPR000774">
    <property type="entry name" value="PPIase_FKBP_N"/>
</dbReference>
<dbReference type="PROSITE" id="PS50059">
    <property type="entry name" value="FKBP_PPIASE"/>
    <property type="match status" value="1"/>
</dbReference>
<evidence type="ECO:0000256" key="6">
    <source>
        <dbReference type="RuleBase" id="RU003915"/>
    </source>
</evidence>
<dbReference type="InterPro" id="IPR036944">
    <property type="entry name" value="PPIase_FKBP_N_sf"/>
</dbReference>
<dbReference type="PROSITE" id="PS51257">
    <property type="entry name" value="PROKAR_LIPOPROTEIN"/>
    <property type="match status" value="1"/>
</dbReference>
<reference evidence="10" key="2">
    <citation type="submission" date="2015-07" db="EMBL/GenBank/DDBJ databases">
        <title>MeaNS - Measles Nucleotide Surveillance Program.</title>
        <authorList>
            <person name="Tran T."/>
            <person name="Druce J."/>
        </authorList>
    </citation>
    <scope>NUCLEOTIDE SEQUENCE</scope>
    <source>
        <strain evidence="10">OCN096</strain>
    </source>
</reference>
<protein>
    <recommendedName>
        <fullName evidence="6">Peptidyl-prolyl cis-trans isomerase</fullName>
        <ecNumber evidence="6">5.2.1.8</ecNumber>
    </recommendedName>
</protein>
<dbReference type="Gene3D" id="1.10.287.460">
    <property type="entry name" value="Peptidyl-prolyl cis-trans isomerase, FKBP-type, N-terminal domain"/>
    <property type="match status" value="1"/>
</dbReference>
<dbReference type="NCBIfam" id="NF008150">
    <property type="entry name" value="PRK10902.1"/>
    <property type="match status" value="1"/>
</dbReference>
<dbReference type="AlphaFoldDB" id="A0A0L0EVL5"/>
<keyword evidence="3 5" id="KW-0697">Rotamase</keyword>
<dbReference type="Gene3D" id="3.10.50.40">
    <property type="match status" value="1"/>
</dbReference>
<feature type="chain" id="PRO_5044054075" description="Peptidyl-prolyl cis-trans isomerase" evidence="8">
    <location>
        <begin position="25"/>
        <end position="258"/>
    </location>
</feature>
<feature type="domain" description="PPIase FKBP-type" evidence="9">
    <location>
        <begin position="159"/>
        <end position="244"/>
    </location>
</feature>
<dbReference type="Pfam" id="PF01346">
    <property type="entry name" value="FKBP_N"/>
    <property type="match status" value="1"/>
</dbReference>
<keyword evidence="7" id="KW-0175">Coiled coil</keyword>
<dbReference type="GO" id="GO:0003755">
    <property type="term" value="F:peptidyl-prolyl cis-trans isomerase activity"/>
    <property type="evidence" value="ECO:0007669"/>
    <property type="project" value="UniProtKB-UniRule"/>
</dbReference>
<evidence type="ECO:0000259" key="9">
    <source>
        <dbReference type="PROSITE" id="PS50059"/>
    </source>
</evidence>
<dbReference type="EC" id="5.2.1.8" evidence="6"/>
<dbReference type="OrthoDB" id="9814548at2"/>
<dbReference type="RefSeq" id="WP_049863512.1">
    <property type="nucleotide sequence ID" value="NZ_CP045429.1"/>
</dbReference>
<evidence type="ECO:0000256" key="1">
    <source>
        <dbReference type="ARBA" id="ARBA00000971"/>
    </source>
</evidence>
<dbReference type="PATRIC" id="fig|43658.6.peg.1284"/>
<evidence type="ECO:0000256" key="7">
    <source>
        <dbReference type="SAM" id="Coils"/>
    </source>
</evidence>
<evidence type="ECO:0000313" key="11">
    <source>
        <dbReference type="EMBL" id="QPB84882.1"/>
    </source>
</evidence>
<dbReference type="EMBL" id="LFZX01000020">
    <property type="protein sequence ID" value="KNC68497.1"/>
    <property type="molecule type" value="Genomic_DNA"/>
</dbReference>
<sequence>MKHTIKLSLVAASVLALTACNQKAEEKTAQVAEVKLETEVQQQAYGIGASVGNFLQKDMADKKELGIELDQALIMRGFKDALDGNAKLDEAKIREVLTALDSSVREKQAAKAQADAEKNKVEGAEYLAENAKKDGVNVTDSGLQYEVLSEGEGKKPVATDIVKVHYKGTLLDGSEFDSSYARNQPATFPLNQVIAGWTEGLQLMAVGSKYKFTIPSELGYGERNLGKIPANSTLVFEVELLEIQEEKEHGHDHAHDSE</sequence>
<organism evidence="10 12">
    <name type="scientific">Pseudoalteromonas rubra</name>
    <dbReference type="NCBI Taxonomy" id="43658"/>
    <lineage>
        <taxon>Bacteria</taxon>
        <taxon>Pseudomonadati</taxon>
        <taxon>Pseudomonadota</taxon>
        <taxon>Gammaproteobacteria</taxon>
        <taxon>Alteromonadales</taxon>
        <taxon>Pseudoalteromonadaceae</taxon>
        <taxon>Pseudoalteromonas</taxon>
    </lineage>
</organism>
<evidence type="ECO:0000256" key="4">
    <source>
        <dbReference type="ARBA" id="ARBA00023235"/>
    </source>
</evidence>
<dbReference type="GO" id="GO:0006457">
    <property type="term" value="P:protein folding"/>
    <property type="evidence" value="ECO:0007669"/>
    <property type="project" value="InterPro"/>
</dbReference>
<dbReference type="FunFam" id="3.10.50.40:FF:000006">
    <property type="entry name" value="Peptidyl-prolyl cis-trans isomerase"/>
    <property type="match status" value="1"/>
</dbReference>
<evidence type="ECO:0000256" key="3">
    <source>
        <dbReference type="ARBA" id="ARBA00023110"/>
    </source>
</evidence>
<dbReference type="InterPro" id="IPR046357">
    <property type="entry name" value="PPIase_dom_sf"/>
</dbReference>
<accession>A0A0L0EVL5</accession>
<dbReference type="STRING" id="43658.AT705_11180"/>
<dbReference type="Pfam" id="PF00254">
    <property type="entry name" value="FKBP_C"/>
    <property type="match status" value="1"/>
</dbReference>
<reference evidence="12" key="1">
    <citation type="submission" date="2015-07" db="EMBL/GenBank/DDBJ databases">
        <title>Draft genome sequence of a Pseudoalteromonas rubra strain, OCN096, isolated from Kaneohe Bay, Oahu, Hawaii.</title>
        <authorList>
            <person name="Beurmann S."/>
            <person name="Ushijima B."/>
            <person name="Belcaid M."/>
            <person name="Callahan S.M."/>
            <person name="Aeby G.S."/>
        </authorList>
    </citation>
    <scope>NUCLEOTIDE SEQUENCE [LARGE SCALE GENOMIC DNA]</scope>
    <source>
        <strain evidence="12">OCN096</strain>
    </source>
</reference>
<keyword evidence="4 5" id="KW-0413">Isomerase</keyword>
<comment type="catalytic activity">
    <reaction evidence="1 5 6">
        <text>[protein]-peptidylproline (omega=180) = [protein]-peptidylproline (omega=0)</text>
        <dbReference type="Rhea" id="RHEA:16237"/>
        <dbReference type="Rhea" id="RHEA-COMP:10747"/>
        <dbReference type="Rhea" id="RHEA-COMP:10748"/>
        <dbReference type="ChEBI" id="CHEBI:83833"/>
        <dbReference type="ChEBI" id="CHEBI:83834"/>
        <dbReference type="EC" id="5.2.1.8"/>
    </reaction>
</comment>
<comment type="similarity">
    <text evidence="2 6">Belongs to the FKBP-type PPIase family.</text>
</comment>
<dbReference type="EMBL" id="CP045429">
    <property type="protein sequence ID" value="QPB84882.1"/>
    <property type="molecule type" value="Genomic_DNA"/>
</dbReference>
<evidence type="ECO:0000313" key="12">
    <source>
        <dbReference type="Proteomes" id="UP000036850"/>
    </source>
</evidence>
<evidence type="ECO:0000313" key="13">
    <source>
        <dbReference type="Proteomes" id="UP000305729"/>
    </source>
</evidence>
<dbReference type="Proteomes" id="UP000305729">
    <property type="component" value="Chromosome 1"/>
</dbReference>
<dbReference type="PANTHER" id="PTHR43811:SF19">
    <property type="entry name" value="39 KDA FK506-BINDING NUCLEAR PROTEIN"/>
    <property type="match status" value="1"/>
</dbReference>
<feature type="coiled-coil region" evidence="7">
    <location>
        <begin position="100"/>
        <end position="134"/>
    </location>
</feature>
<keyword evidence="8" id="KW-0732">Signal</keyword>
<dbReference type="PANTHER" id="PTHR43811">
    <property type="entry name" value="FKBP-TYPE PEPTIDYL-PROLYL CIS-TRANS ISOMERASE FKPA"/>
    <property type="match status" value="1"/>
</dbReference>
<evidence type="ECO:0000313" key="10">
    <source>
        <dbReference type="EMBL" id="KNC68497.1"/>
    </source>
</evidence>
<evidence type="ECO:0000256" key="5">
    <source>
        <dbReference type="PROSITE-ProRule" id="PRU00277"/>
    </source>
</evidence>
<dbReference type="Proteomes" id="UP000036850">
    <property type="component" value="Unassembled WGS sequence"/>
</dbReference>
<dbReference type="InterPro" id="IPR001179">
    <property type="entry name" value="PPIase_FKBP_dom"/>
</dbReference>